<feature type="region of interest" description="Disordered" evidence="7">
    <location>
        <begin position="85"/>
        <end position="158"/>
    </location>
</feature>
<dbReference type="GO" id="GO:0000981">
    <property type="term" value="F:DNA-binding transcription factor activity, RNA polymerase II-specific"/>
    <property type="evidence" value="ECO:0007669"/>
    <property type="project" value="InterPro"/>
</dbReference>
<dbReference type="CDD" id="cd00067">
    <property type="entry name" value="GAL4"/>
    <property type="match status" value="1"/>
</dbReference>
<feature type="region of interest" description="Disordered" evidence="7">
    <location>
        <begin position="250"/>
        <end position="352"/>
    </location>
</feature>
<dbReference type="GO" id="GO:0005634">
    <property type="term" value="C:nucleus"/>
    <property type="evidence" value="ECO:0007669"/>
    <property type="project" value="UniProtKB-SubCell"/>
</dbReference>
<accession>A0AAN6EML2</accession>
<dbReference type="Gene3D" id="4.10.240.10">
    <property type="entry name" value="Zn(2)-C6 fungal-type DNA-binding domain"/>
    <property type="match status" value="1"/>
</dbReference>
<dbReference type="InterPro" id="IPR001138">
    <property type="entry name" value="Zn2Cys6_DnaBD"/>
</dbReference>
<keyword evidence="5" id="KW-0804">Transcription</keyword>
<keyword evidence="6" id="KW-0539">Nucleus</keyword>
<dbReference type="Proteomes" id="UP001161757">
    <property type="component" value="Unassembled WGS sequence"/>
</dbReference>
<feature type="domain" description="Zn(2)-C6 fungal-type" evidence="8">
    <location>
        <begin position="218"/>
        <end position="248"/>
    </location>
</feature>
<evidence type="ECO:0000256" key="1">
    <source>
        <dbReference type="ARBA" id="ARBA00004123"/>
    </source>
</evidence>
<evidence type="ECO:0000256" key="2">
    <source>
        <dbReference type="ARBA" id="ARBA00022723"/>
    </source>
</evidence>
<dbReference type="PANTHER" id="PTHR47338">
    <property type="entry name" value="ZN(II)2CYS6 TRANSCRIPTION FACTOR (EUROFUNG)-RELATED"/>
    <property type="match status" value="1"/>
</dbReference>
<comment type="subcellular location">
    <subcellularLocation>
        <location evidence="1">Nucleus</location>
    </subcellularLocation>
</comment>
<dbReference type="SUPFAM" id="SSF57701">
    <property type="entry name" value="Zn2/Cys6 DNA-binding domain"/>
    <property type="match status" value="1"/>
</dbReference>
<keyword evidence="2" id="KW-0479">Metal-binding</keyword>
<dbReference type="PANTHER" id="PTHR47338:SF11">
    <property type="entry name" value="ZN(II)2CYS6 TRANSCRIPTION FACTOR (EUROFUNG)"/>
    <property type="match status" value="1"/>
</dbReference>
<dbReference type="EMBL" id="JAJGCB010000020">
    <property type="protein sequence ID" value="KAJ8988086.1"/>
    <property type="molecule type" value="Genomic_DNA"/>
</dbReference>
<evidence type="ECO:0000259" key="8">
    <source>
        <dbReference type="PROSITE" id="PS50048"/>
    </source>
</evidence>
<evidence type="ECO:0000256" key="4">
    <source>
        <dbReference type="ARBA" id="ARBA00023125"/>
    </source>
</evidence>
<reference evidence="9" key="1">
    <citation type="submission" date="2023-01" db="EMBL/GenBank/DDBJ databases">
        <title>Exophiala dermititidis isolated from Cystic Fibrosis Patient.</title>
        <authorList>
            <person name="Kurbessoian T."/>
            <person name="Crocker A."/>
            <person name="Murante D."/>
            <person name="Hogan D.A."/>
            <person name="Stajich J.E."/>
        </authorList>
    </citation>
    <scope>NUCLEOTIDE SEQUENCE</scope>
    <source>
        <strain evidence="9">Ex8</strain>
    </source>
</reference>
<feature type="compositionally biased region" description="Low complexity" evidence="7">
    <location>
        <begin position="743"/>
        <end position="756"/>
    </location>
</feature>
<dbReference type="PROSITE" id="PS00463">
    <property type="entry name" value="ZN2_CY6_FUNGAL_1"/>
    <property type="match status" value="1"/>
</dbReference>
<sequence length="899" mass="99790">MALGTVLVPNLRLETRHAIEPSSHSCPTLRELANLPLLSMAQSSAVNEQHASEYSHRPRLPSFSNFLSGAGRSDLNLALPRPAFSRPNINATHHETSPQNGVHATQYTPTAGPPAASPGFNPRPHDQHPEPSRPPFWSYPTPAHSDRSAVSTNTVPPVPPVDRTYSRVVVREEVIPGRGLCQIYDDGTVGQRMSDSDAFNPKWGTTKAGKPRKRLGQACNTCREKKIKCDPSVPKCAQCQKYGRECKFEIGPRSGQKRSGSVPSAYSPSYSSPTEHTSAGLFDRRESTASTEFKGQESPLSKPANRSSLPLESLLSPASDNESTRNHRREDRKPPSKRARYSASPRPVSEGSLSDCVILESQTSSTAQWNSTPPFSWQTDPYQLHRGLTLYYVGKYFAHVDSAAYCTLPKKKFTHWVENCTSKSLEDKMMLYAILALGTVFVRQPTSEVHRATFLRIVHDAVLKCGDRLSLQLVQTRLILASLALSQGEYNRAWDSCGAALRTAFGLGYNTEEGVRVVGNPQTFDLGLDATALVECRRRTFWAAYVMDCFGSGGAAYASSMYGPECHLRLPCDEAAYESGNIPAAAFDLTTSSSAEVEANELSTQIRHVGLLGYLVQMAKIFREVVSRISRPGAQSESDYCTALESFHQETMTKLQTWYTHLRTHLRRASTDSSGTETFNGLHILYHYTALLLHRHVRHTEISPRQINTHVQGAYGHARQMLEIVQRLSNNNNRSNTNKKKSSSSSNDKIGSSSHNNKSNQERESALLRFTTTSPFSAYAITSALDAITAAGLLSEVMDHKSRTMSLISSGLEALEGLMEFWHSAHQQRDMIKQRLKALLNASQKASDHNGAFYFSNPMQSPFGLDQDIVYGLPRMRYFQALGWDDKIQRGEFHQLDQQ</sequence>
<keyword evidence="3" id="KW-0805">Transcription regulation</keyword>
<evidence type="ECO:0000256" key="7">
    <source>
        <dbReference type="SAM" id="MobiDB-lite"/>
    </source>
</evidence>
<dbReference type="InterPro" id="IPR007219">
    <property type="entry name" value="XnlR_reg_dom"/>
</dbReference>
<dbReference type="GO" id="GO:0003677">
    <property type="term" value="F:DNA binding"/>
    <property type="evidence" value="ECO:0007669"/>
    <property type="project" value="UniProtKB-KW"/>
</dbReference>
<feature type="compositionally biased region" description="Polar residues" evidence="7">
    <location>
        <begin position="87"/>
        <end position="107"/>
    </location>
</feature>
<dbReference type="SMART" id="SM00906">
    <property type="entry name" value="Fungal_trans"/>
    <property type="match status" value="1"/>
</dbReference>
<dbReference type="PROSITE" id="PS50048">
    <property type="entry name" value="ZN2_CY6_FUNGAL_2"/>
    <property type="match status" value="1"/>
</dbReference>
<feature type="region of interest" description="Disordered" evidence="7">
    <location>
        <begin position="728"/>
        <end position="763"/>
    </location>
</feature>
<evidence type="ECO:0000256" key="6">
    <source>
        <dbReference type="ARBA" id="ARBA00023242"/>
    </source>
</evidence>
<dbReference type="AlphaFoldDB" id="A0AAN6EML2"/>
<dbReference type="InterPro" id="IPR036864">
    <property type="entry name" value="Zn2-C6_fun-type_DNA-bd_sf"/>
</dbReference>
<organism evidence="9 10">
    <name type="scientific">Exophiala dermatitidis</name>
    <name type="common">Black yeast-like fungus</name>
    <name type="synonym">Wangiella dermatitidis</name>
    <dbReference type="NCBI Taxonomy" id="5970"/>
    <lineage>
        <taxon>Eukaryota</taxon>
        <taxon>Fungi</taxon>
        <taxon>Dikarya</taxon>
        <taxon>Ascomycota</taxon>
        <taxon>Pezizomycotina</taxon>
        <taxon>Eurotiomycetes</taxon>
        <taxon>Chaetothyriomycetidae</taxon>
        <taxon>Chaetothyriales</taxon>
        <taxon>Herpotrichiellaceae</taxon>
        <taxon>Exophiala</taxon>
    </lineage>
</organism>
<feature type="compositionally biased region" description="Low complexity" evidence="7">
    <location>
        <begin position="259"/>
        <end position="273"/>
    </location>
</feature>
<comment type="caution">
    <text evidence="9">The sequence shown here is derived from an EMBL/GenBank/DDBJ whole genome shotgun (WGS) entry which is preliminary data.</text>
</comment>
<dbReference type="GO" id="GO:0006351">
    <property type="term" value="P:DNA-templated transcription"/>
    <property type="evidence" value="ECO:0007669"/>
    <property type="project" value="InterPro"/>
</dbReference>
<evidence type="ECO:0000256" key="3">
    <source>
        <dbReference type="ARBA" id="ARBA00023015"/>
    </source>
</evidence>
<gene>
    <name evidence="9" type="ORF">HRR80_007863</name>
</gene>
<proteinExistence type="predicted"/>
<evidence type="ECO:0000313" key="9">
    <source>
        <dbReference type="EMBL" id="KAJ8988086.1"/>
    </source>
</evidence>
<name>A0AAN6EML2_EXODE</name>
<evidence type="ECO:0000256" key="5">
    <source>
        <dbReference type="ARBA" id="ARBA00023163"/>
    </source>
</evidence>
<keyword evidence="4" id="KW-0238">DNA-binding</keyword>
<dbReference type="Pfam" id="PF04082">
    <property type="entry name" value="Fungal_trans"/>
    <property type="match status" value="1"/>
</dbReference>
<dbReference type="SMART" id="SM00066">
    <property type="entry name" value="GAL4"/>
    <property type="match status" value="1"/>
</dbReference>
<evidence type="ECO:0000313" key="10">
    <source>
        <dbReference type="Proteomes" id="UP001161757"/>
    </source>
</evidence>
<dbReference type="CDD" id="cd12148">
    <property type="entry name" value="fungal_TF_MHR"/>
    <property type="match status" value="1"/>
</dbReference>
<dbReference type="Pfam" id="PF00172">
    <property type="entry name" value="Zn_clus"/>
    <property type="match status" value="1"/>
</dbReference>
<protein>
    <recommendedName>
        <fullName evidence="8">Zn(2)-C6 fungal-type domain-containing protein</fullName>
    </recommendedName>
</protein>
<dbReference type="GO" id="GO:0008270">
    <property type="term" value="F:zinc ion binding"/>
    <property type="evidence" value="ECO:0007669"/>
    <property type="project" value="InterPro"/>
</dbReference>
<feature type="compositionally biased region" description="Basic and acidic residues" evidence="7">
    <location>
        <begin position="322"/>
        <end position="334"/>
    </location>
</feature>
<feature type="compositionally biased region" description="Low complexity" evidence="7">
    <location>
        <begin position="307"/>
        <end position="317"/>
    </location>
</feature>
<dbReference type="InterPro" id="IPR050815">
    <property type="entry name" value="TF_fung"/>
</dbReference>